<feature type="repeat" description="WD" evidence="7">
    <location>
        <begin position="336"/>
        <end position="368"/>
    </location>
</feature>
<dbReference type="PANTHER" id="PTHR22846">
    <property type="entry name" value="WD40 REPEAT PROTEIN"/>
    <property type="match status" value="1"/>
</dbReference>
<sequence>MSHADPSFPPPTLSITSDQVNYLVYRYLLESGFVHSTFTFYQEAAIPKLEIKGALVKPGTLIAFLQKGLQYTEVETHINEDGSEKRCSAPFSLVSPHKCALSPHDSHDAVRRRLLVRQQPPSAPPASLSQQQSPAQSTLLAISTSTTPNPIKQQQSTQQHSSSQHQTLPNQKSLTGDRVGGADSDKEPNTTHKREREKSRKSDQGLQNERGGKRVKREAEISSPIDVIPPTKQQLHNNMDGVALDSVGPSDHQHADKMAVDLLEGPDALTIHESSVTRLIGHQGDVFVCCWNSQYSPLLATGSADGTVRIWNVPDRPGQPVQLPLLVDNSEGKTTATGQNIQVTQMDWNSSGDKLATGAVDGTGRIWSRQGVLLHRLQRHADMVLAIKWNKKGDLLLTGSKDMTAVIWDATNGDCRQQFEFHIGPIFDVDWKDDITFATSSGDQTIFVCQLGMLEPLQQFQGHGGEVNSIKWDPTGTYLASCSDDKTAKVWQLEKDEPFRDFRQHTKEVYSLRWSPTSGLTQRDVVKPRLLATASFDAVVRVWDVDKGTCLYSFAKHTGRVYSVSFSPGGGYLATGSLDGTFKVWSMKNGSLLKNLATPGGTIDVAWNVRGDKLAACFSEFSQVLVAHLPTSSLQVGTNSYVYSSSIVLNILPN</sequence>
<proteinExistence type="predicted"/>
<dbReference type="VEuPathDB" id="FungiDB:SeMB42_g01369"/>
<feature type="repeat" description="WD" evidence="7">
    <location>
        <begin position="554"/>
        <end position="595"/>
    </location>
</feature>
<dbReference type="CDD" id="cd00200">
    <property type="entry name" value="WD40"/>
    <property type="match status" value="1"/>
</dbReference>
<keyword evidence="6" id="KW-0539">Nucleus</keyword>
<dbReference type="OrthoDB" id="1367865at2759"/>
<comment type="caution">
    <text evidence="9">The sequence shown here is derived from an EMBL/GenBank/DDBJ whole genome shotgun (WGS) entry which is preliminary data.</text>
</comment>
<name>A0A507CQX7_9FUNG</name>
<evidence type="ECO:0000313" key="10">
    <source>
        <dbReference type="Proteomes" id="UP000320475"/>
    </source>
</evidence>
<dbReference type="Gene3D" id="1.20.960.30">
    <property type="match status" value="1"/>
</dbReference>
<evidence type="ECO:0000313" key="9">
    <source>
        <dbReference type="EMBL" id="TPX41557.1"/>
    </source>
</evidence>
<evidence type="ECO:0000256" key="2">
    <source>
        <dbReference type="ARBA" id="ARBA00022574"/>
    </source>
</evidence>
<dbReference type="FunFam" id="2.130.10.10:FF:000218">
    <property type="entry name" value="WD40 repeat-containing protein HOS15"/>
    <property type="match status" value="1"/>
</dbReference>
<dbReference type="Pfam" id="PF00400">
    <property type="entry name" value="WD40"/>
    <property type="match status" value="6"/>
</dbReference>
<evidence type="ECO:0000256" key="4">
    <source>
        <dbReference type="ARBA" id="ARBA00023015"/>
    </source>
</evidence>
<dbReference type="GO" id="GO:0003714">
    <property type="term" value="F:transcription corepressor activity"/>
    <property type="evidence" value="ECO:0007669"/>
    <property type="project" value="InterPro"/>
</dbReference>
<feature type="repeat" description="WD" evidence="7">
    <location>
        <begin position="460"/>
        <end position="501"/>
    </location>
</feature>
<feature type="compositionally biased region" description="Basic and acidic residues" evidence="8">
    <location>
        <begin position="183"/>
        <end position="203"/>
    </location>
</feature>
<dbReference type="Gene3D" id="2.130.10.10">
    <property type="entry name" value="YVTN repeat-like/Quinoprotein amine dehydrogenase"/>
    <property type="match status" value="1"/>
</dbReference>
<dbReference type="PROSITE" id="PS50896">
    <property type="entry name" value="LISH"/>
    <property type="match status" value="1"/>
</dbReference>
<evidence type="ECO:0008006" key="11">
    <source>
        <dbReference type="Google" id="ProtNLM"/>
    </source>
</evidence>
<dbReference type="InterPro" id="IPR020472">
    <property type="entry name" value="WD40_PAC1"/>
</dbReference>
<dbReference type="SUPFAM" id="SSF50978">
    <property type="entry name" value="WD40 repeat-like"/>
    <property type="match status" value="1"/>
</dbReference>
<accession>A0A507CQX7</accession>
<feature type="compositionally biased region" description="Low complexity" evidence="8">
    <location>
        <begin position="125"/>
        <end position="137"/>
    </location>
</feature>
<gene>
    <name evidence="9" type="ORF">SeLEV6574_g06033</name>
</gene>
<keyword evidence="2 7" id="KW-0853">WD repeat</keyword>
<dbReference type="InterPro" id="IPR036322">
    <property type="entry name" value="WD40_repeat_dom_sf"/>
</dbReference>
<dbReference type="GO" id="GO:0034967">
    <property type="term" value="C:Set3 complex"/>
    <property type="evidence" value="ECO:0007669"/>
    <property type="project" value="UniProtKB-ARBA"/>
</dbReference>
<keyword evidence="3" id="KW-0677">Repeat</keyword>
<feature type="region of interest" description="Disordered" evidence="8">
    <location>
        <begin position="147"/>
        <end position="233"/>
    </location>
</feature>
<feature type="repeat" description="WD" evidence="7">
    <location>
        <begin position="502"/>
        <end position="553"/>
    </location>
</feature>
<dbReference type="GO" id="GO:0006357">
    <property type="term" value="P:regulation of transcription by RNA polymerase II"/>
    <property type="evidence" value="ECO:0007669"/>
    <property type="project" value="TreeGrafter"/>
</dbReference>
<feature type="repeat" description="WD" evidence="7">
    <location>
        <begin position="377"/>
        <end position="418"/>
    </location>
</feature>
<keyword evidence="4" id="KW-0805">Transcription regulation</keyword>
<dbReference type="SMART" id="SM00320">
    <property type="entry name" value="WD40"/>
    <property type="match status" value="7"/>
</dbReference>
<feature type="compositionally biased region" description="Low complexity" evidence="8">
    <location>
        <begin position="153"/>
        <end position="167"/>
    </location>
</feature>
<dbReference type="InterPro" id="IPR019775">
    <property type="entry name" value="WD40_repeat_CS"/>
</dbReference>
<evidence type="ECO:0000256" key="6">
    <source>
        <dbReference type="ARBA" id="ARBA00023242"/>
    </source>
</evidence>
<dbReference type="InterPro" id="IPR006594">
    <property type="entry name" value="LisH"/>
</dbReference>
<dbReference type="Pfam" id="PF08513">
    <property type="entry name" value="LisH"/>
    <property type="match status" value="1"/>
</dbReference>
<dbReference type="PRINTS" id="PR00320">
    <property type="entry name" value="GPROTEINBRPT"/>
</dbReference>
<organism evidence="9 10">
    <name type="scientific">Synchytrium endobioticum</name>
    <dbReference type="NCBI Taxonomy" id="286115"/>
    <lineage>
        <taxon>Eukaryota</taxon>
        <taxon>Fungi</taxon>
        <taxon>Fungi incertae sedis</taxon>
        <taxon>Chytridiomycota</taxon>
        <taxon>Chytridiomycota incertae sedis</taxon>
        <taxon>Chytridiomycetes</taxon>
        <taxon>Synchytriales</taxon>
        <taxon>Synchytriaceae</taxon>
        <taxon>Synchytrium</taxon>
    </lineage>
</organism>
<evidence type="ECO:0000256" key="1">
    <source>
        <dbReference type="ARBA" id="ARBA00004123"/>
    </source>
</evidence>
<dbReference type="AlphaFoldDB" id="A0A507CQX7"/>
<dbReference type="EMBL" id="QEAM01000314">
    <property type="protein sequence ID" value="TPX41557.1"/>
    <property type="molecule type" value="Genomic_DNA"/>
</dbReference>
<reference evidence="9 10" key="1">
    <citation type="journal article" date="2019" name="Sci. Rep.">
        <title>Comparative genomics of chytrid fungi reveal insights into the obligate biotrophic and pathogenic lifestyle of Synchytrium endobioticum.</title>
        <authorList>
            <person name="van de Vossenberg B.T.L.H."/>
            <person name="Warris S."/>
            <person name="Nguyen H.D.T."/>
            <person name="van Gent-Pelzer M.P.E."/>
            <person name="Joly D.L."/>
            <person name="van de Geest H.C."/>
            <person name="Bonants P.J.M."/>
            <person name="Smith D.S."/>
            <person name="Levesque C.A."/>
            <person name="van der Lee T.A.J."/>
        </authorList>
    </citation>
    <scope>NUCLEOTIDE SEQUENCE [LARGE SCALE GENOMIC DNA]</scope>
    <source>
        <strain evidence="9 10">LEV6574</strain>
    </source>
</reference>
<evidence type="ECO:0000256" key="3">
    <source>
        <dbReference type="ARBA" id="ARBA00022737"/>
    </source>
</evidence>
<evidence type="ECO:0000256" key="5">
    <source>
        <dbReference type="ARBA" id="ARBA00023163"/>
    </source>
</evidence>
<dbReference type="PROSITE" id="PS50294">
    <property type="entry name" value="WD_REPEATS_REGION"/>
    <property type="match status" value="5"/>
</dbReference>
<dbReference type="FunFam" id="1.20.960.30:FF:000001">
    <property type="entry name" value="F-box-like/WD repeat-containing protein TBL1XR1"/>
    <property type="match status" value="1"/>
</dbReference>
<dbReference type="InterPro" id="IPR001680">
    <property type="entry name" value="WD40_rpt"/>
</dbReference>
<comment type="subcellular location">
    <subcellularLocation>
        <location evidence="1">Nucleus</location>
    </subcellularLocation>
</comment>
<dbReference type="Proteomes" id="UP000320475">
    <property type="component" value="Unassembled WGS sequence"/>
</dbReference>
<evidence type="ECO:0000256" key="7">
    <source>
        <dbReference type="PROSITE-ProRule" id="PRU00221"/>
    </source>
</evidence>
<dbReference type="InterPro" id="IPR015943">
    <property type="entry name" value="WD40/YVTN_repeat-like_dom_sf"/>
</dbReference>
<dbReference type="InterPro" id="IPR045183">
    <property type="entry name" value="Ebi-like"/>
</dbReference>
<feature type="region of interest" description="Disordered" evidence="8">
    <location>
        <begin position="118"/>
        <end position="137"/>
    </location>
</feature>
<protein>
    <recommendedName>
        <fullName evidence="11">LisH domain-containing protein</fullName>
    </recommendedName>
</protein>
<dbReference type="PROSITE" id="PS00678">
    <property type="entry name" value="WD_REPEATS_1"/>
    <property type="match status" value="3"/>
</dbReference>
<dbReference type="PANTHER" id="PTHR22846:SF2">
    <property type="entry name" value="F-BOX-LIKE_WD REPEAT-CONTAINING PROTEIN EBI"/>
    <property type="match status" value="1"/>
</dbReference>
<dbReference type="PROSITE" id="PS50082">
    <property type="entry name" value="WD_REPEATS_2"/>
    <property type="match status" value="6"/>
</dbReference>
<dbReference type="SMART" id="SM00667">
    <property type="entry name" value="LisH"/>
    <property type="match status" value="1"/>
</dbReference>
<feature type="repeat" description="WD" evidence="7">
    <location>
        <begin position="279"/>
        <end position="313"/>
    </location>
</feature>
<keyword evidence="5" id="KW-0804">Transcription</keyword>
<evidence type="ECO:0000256" key="8">
    <source>
        <dbReference type="SAM" id="MobiDB-lite"/>
    </source>
</evidence>